<proteinExistence type="predicted"/>
<dbReference type="InterPro" id="IPR002559">
    <property type="entry name" value="Transposase_11"/>
</dbReference>
<dbReference type="NCBIfam" id="NF033580">
    <property type="entry name" value="transpos_IS5_3"/>
    <property type="match status" value="1"/>
</dbReference>
<dbReference type="PANTHER" id="PTHR30007:SF1">
    <property type="entry name" value="BLR1914 PROTEIN"/>
    <property type="match status" value="1"/>
</dbReference>
<reference evidence="3 4" key="1">
    <citation type="submission" date="2022-10" db="EMBL/GenBank/DDBJ databases">
        <title>Luteolibacter flavescens strain MCCC 1K03193, whole genome shotgun sequencing project.</title>
        <authorList>
            <person name="Zhao G."/>
            <person name="Shen L."/>
        </authorList>
    </citation>
    <scope>NUCLEOTIDE SEQUENCE [LARGE SCALE GENOMIC DNA]</scope>
    <source>
        <strain evidence="3 4">MCCC 1K03193</strain>
    </source>
</reference>
<evidence type="ECO:0000313" key="4">
    <source>
        <dbReference type="Proteomes" id="UP001207930"/>
    </source>
</evidence>
<keyword evidence="4" id="KW-1185">Reference proteome</keyword>
<evidence type="ECO:0000259" key="1">
    <source>
        <dbReference type="Pfam" id="PF01609"/>
    </source>
</evidence>
<dbReference type="InterPro" id="IPR025161">
    <property type="entry name" value="IS402-like_dom"/>
</dbReference>
<comment type="caution">
    <text evidence="3">The sequence shown here is derived from an EMBL/GenBank/DDBJ whole genome shotgun (WGS) entry which is preliminary data.</text>
</comment>
<dbReference type="Proteomes" id="UP001207930">
    <property type="component" value="Unassembled WGS sequence"/>
</dbReference>
<dbReference type="Pfam" id="PF01609">
    <property type="entry name" value="DDE_Tnp_1"/>
    <property type="match status" value="1"/>
</dbReference>
<feature type="domain" description="Insertion element IS402-like" evidence="2">
    <location>
        <begin position="7"/>
        <end position="80"/>
    </location>
</feature>
<dbReference type="Pfam" id="PF13340">
    <property type="entry name" value="DUF4096"/>
    <property type="match status" value="1"/>
</dbReference>
<dbReference type="PANTHER" id="PTHR30007">
    <property type="entry name" value="PHP DOMAIN PROTEIN"/>
    <property type="match status" value="1"/>
</dbReference>
<sequence>MAKRYELSEQQWDQIRELLPGKSSDPGRTAMDNRNFVNGVLWILRSGARWSDLPERYGKWKTVHKRFTRWAKAEVWEKVFASLITDRDNPYLMLDSTIVKAHQQAVTGKGGAANQAVGRSRGGLTTKIHLVADSAGRPLRFLLTPGQAADISSAPELLAGMKAKAVIADKGYDSRALRDLVRAKRMRVVIPSKINRKRAIRYDKEIYKQRNLVERCFNKLKHFRRIATRFDRLDCHFMGALHLAAAMIWLK</sequence>
<feature type="domain" description="Transposase IS4-like" evidence="1">
    <location>
        <begin position="92"/>
        <end position="239"/>
    </location>
</feature>
<accession>A0ABT3FJG9</accession>
<evidence type="ECO:0000313" key="3">
    <source>
        <dbReference type="EMBL" id="MCW1883685.1"/>
    </source>
</evidence>
<gene>
    <name evidence="3" type="ORF">OKA04_03030</name>
</gene>
<evidence type="ECO:0000259" key="2">
    <source>
        <dbReference type="Pfam" id="PF13340"/>
    </source>
</evidence>
<dbReference type="EMBL" id="JAPDDS010000001">
    <property type="protein sequence ID" value="MCW1883685.1"/>
    <property type="molecule type" value="Genomic_DNA"/>
</dbReference>
<organism evidence="3 4">
    <name type="scientific">Luteolibacter flavescens</name>
    <dbReference type="NCBI Taxonomy" id="1859460"/>
    <lineage>
        <taxon>Bacteria</taxon>
        <taxon>Pseudomonadati</taxon>
        <taxon>Verrucomicrobiota</taxon>
        <taxon>Verrucomicrobiia</taxon>
        <taxon>Verrucomicrobiales</taxon>
        <taxon>Verrucomicrobiaceae</taxon>
        <taxon>Luteolibacter</taxon>
    </lineage>
</organism>
<protein>
    <submittedName>
        <fullName evidence="3">IS5 family transposase</fullName>
    </submittedName>
</protein>
<name>A0ABT3FJG9_9BACT</name>